<evidence type="ECO:0008006" key="5">
    <source>
        <dbReference type="Google" id="ProtNLM"/>
    </source>
</evidence>
<dbReference type="InterPro" id="IPR046112">
    <property type="entry name" value="DUF6049"/>
</dbReference>
<protein>
    <recommendedName>
        <fullName evidence="5">Glycoprotein</fullName>
    </recommendedName>
</protein>
<gene>
    <name evidence="3" type="ORF">FHP06_13480</name>
</gene>
<keyword evidence="4" id="KW-1185">Reference proteome</keyword>
<keyword evidence="1" id="KW-0472">Membrane</keyword>
<name>A0A5C8NER7_9ACTN</name>
<keyword evidence="2" id="KW-0732">Signal</keyword>
<evidence type="ECO:0000313" key="3">
    <source>
        <dbReference type="EMBL" id="TXL57393.1"/>
    </source>
</evidence>
<accession>A0A5C8NER7</accession>
<proteinExistence type="predicted"/>
<keyword evidence="1" id="KW-1133">Transmembrane helix</keyword>
<feature type="chain" id="PRO_5022663031" description="Glycoprotein" evidence="2">
    <location>
        <begin position="29"/>
        <end position="673"/>
    </location>
</feature>
<evidence type="ECO:0000313" key="4">
    <source>
        <dbReference type="Proteomes" id="UP000321571"/>
    </source>
</evidence>
<keyword evidence="1" id="KW-0812">Transmembrane</keyword>
<sequence length="673" mass="70726">MGSRRAVIWTAVVSLLLPAVASVAPASAAPDKNPDLDVRITGLTPSRLSAGATVTMTGTVTNQDDHVWSDAQAYLVIPATPFTTRKQLDDAVADDAGYTGQRVVELDTIDDMGDLKPGSTTSFRVRVRYGALGISGAEGVYPVGVQILATDTDGTRASNAIARATTFLPLISSSEHPAVSAGLVWPFLMPDRRKPDGTYAAPDHLLDLISTGGRLRNQLDLASAGPARATTVILDPALLVGVDDLAHGRHLPDDFTVSDAGRASATRFRDDLVALARRDAVWVLGFDRPDVLALTRSSATQRLLRVVERATATTLATFQLTGRRVAWPTRKGVSADLLAAVRGTGEQPVLVTPGALPDWERRDGSLIQYTSTRGPVPLLVNDSLDAGVPGRTSAVTLRQRVLSEAGLASLQRGADPDSRADAVTIVDPGWDPGQVAPTVLDPVFTAPFVSGASLEDLITGRLTQYDDRVAKATVRPVDPVQIGEAATAAQTANLLASVVPDSEAVDAAAARGIASVLGVRWRDHRGEGLRAAEAQASAIRKQITRLTVEGPDAVTLSSSEGSFPLTISNRTDNPVRVAVSIDSSNPALDVPDLRGVEVAAGERRTVTVTVDMGRQTSATLSAHLTTPDGTTFGDPAVFNVRSSHVGTALWIAIGLAAAFVVVALVRRFRGRSA</sequence>
<feature type="transmembrane region" description="Helical" evidence="1">
    <location>
        <begin position="647"/>
        <end position="665"/>
    </location>
</feature>
<organism evidence="3 4">
    <name type="scientific">Aeromicrobium terrae</name>
    <dbReference type="NCBI Taxonomy" id="2498846"/>
    <lineage>
        <taxon>Bacteria</taxon>
        <taxon>Bacillati</taxon>
        <taxon>Actinomycetota</taxon>
        <taxon>Actinomycetes</taxon>
        <taxon>Propionibacteriales</taxon>
        <taxon>Nocardioidaceae</taxon>
        <taxon>Aeromicrobium</taxon>
    </lineage>
</organism>
<evidence type="ECO:0000256" key="2">
    <source>
        <dbReference type="SAM" id="SignalP"/>
    </source>
</evidence>
<dbReference type="Proteomes" id="UP000321571">
    <property type="component" value="Unassembled WGS sequence"/>
</dbReference>
<dbReference type="Pfam" id="PF19516">
    <property type="entry name" value="DUF6049"/>
    <property type="match status" value="1"/>
</dbReference>
<comment type="caution">
    <text evidence="3">The sequence shown here is derived from an EMBL/GenBank/DDBJ whole genome shotgun (WGS) entry which is preliminary data.</text>
</comment>
<feature type="signal peptide" evidence="2">
    <location>
        <begin position="1"/>
        <end position="28"/>
    </location>
</feature>
<dbReference type="AlphaFoldDB" id="A0A5C8NER7"/>
<reference evidence="3 4" key="1">
    <citation type="submission" date="2019-06" db="EMBL/GenBank/DDBJ databases">
        <title>Aeromicrobium sp. nov., isolated from a maize field.</title>
        <authorList>
            <person name="Lin S.-Y."/>
            <person name="Tsai C.-F."/>
            <person name="Young C.-C."/>
        </authorList>
    </citation>
    <scope>NUCLEOTIDE SEQUENCE [LARGE SCALE GENOMIC DNA]</scope>
    <source>
        <strain evidence="3 4">CC-CFT486</strain>
    </source>
</reference>
<dbReference type="OrthoDB" id="3797035at2"/>
<dbReference type="EMBL" id="VDUX01000007">
    <property type="protein sequence ID" value="TXL57393.1"/>
    <property type="molecule type" value="Genomic_DNA"/>
</dbReference>
<evidence type="ECO:0000256" key="1">
    <source>
        <dbReference type="SAM" id="Phobius"/>
    </source>
</evidence>
<dbReference type="RefSeq" id="WP_147687326.1">
    <property type="nucleotide sequence ID" value="NZ_VDUX01000007.1"/>
</dbReference>